<comment type="catalytic activity">
    <reaction evidence="9">
        <text>tRNA(Gln) + L-glutamine + ATP = L-glutaminyl-tRNA(Gln) + AMP + diphosphate</text>
        <dbReference type="Rhea" id="RHEA:20121"/>
        <dbReference type="Rhea" id="RHEA-COMP:9662"/>
        <dbReference type="Rhea" id="RHEA-COMP:9681"/>
        <dbReference type="ChEBI" id="CHEBI:30616"/>
        <dbReference type="ChEBI" id="CHEBI:33019"/>
        <dbReference type="ChEBI" id="CHEBI:58359"/>
        <dbReference type="ChEBI" id="CHEBI:78442"/>
        <dbReference type="ChEBI" id="CHEBI:78521"/>
        <dbReference type="ChEBI" id="CHEBI:456215"/>
        <dbReference type="EC" id="6.1.1.18"/>
    </reaction>
</comment>
<dbReference type="InterPro" id="IPR020056">
    <property type="entry name" value="Rbsml_bL25/Gln-tRNA_synth_N"/>
</dbReference>
<evidence type="ECO:0000256" key="6">
    <source>
        <dbReference type="ARBA" id="ARBA00022917"/>
    </source>
</evidence>
<feature type="domain" description="Glutamyl/glutaminyl-tRNA synthetase class Ib catalytic" evidence="12">
    <location>
        <begin position="259"/>
        <end position="568"/>
    </location>
</feature>
<dbReference type="AlphaFoldDB" id="A0A2T9YM45"/>
<evidence type="ECO:0000259" key="13">
    <source>
        <dbReference type="Pfam" id="PF03950"/>
    </source>
</evidence>
<dbReference type="InterPro" id="IPR000924">
    <property type="entry name" value="Glu/Gln-tRNA-synth"/>
</dbReference>
<name>A0A2T9YM45_9FUNG</name>
<dbReference type="Pfam" id="PF03950">
    <property type="entry name" value="tRNA-synt_1c_C"/>
    <property type="match status" value="1"/>
</dbReference>
<dbReference type="InterPro" id="IPR020059">
    <property type="entry name" value="Glu/Gln-tRNA-synth_Ib_codon-bd"/>
</dbReference>
<dbReference type="PANTHER" id="PTHR43097">
    <property type="entry name" value="GLUTAMINE-TRNA LIGASE"/>
    <property type="match status" value="1"/>
</dbReference>
<evidence type="ECO:0000313" key="17">
    <source>
        <dbReference type="Proteomes" id="UP000245699"/>
    </source>
</evidence>
<dbReference type="PANTHER" id="PTHR43097:SF4">
    <property type="entry name" value="GLUTAMINE--TRNA LIGASE"/>
    <property type="match status" value="1"/>
</dbReference>
<dbReference type="Pfam" id="PF00749">
    <property type="entry name" value="tRNA-synt_1c"/>
    <property type="match status" value="1"/>
</dbReference>
<evidence type="ECO:0000259" key="12">
    <source>
        <dbReference type="Pfam" id="PF00749"/>
    </source>
</evidence>
<feature type="domain" description="Glutaminyl-tRNA synthetase class Ib non-specific RNA-binding" evidence="15">
    <location>
        <begin position="8"/>
        <end position="165"/>
    </location>
</feature>
<evidence type="ECO:0000259" key="15">
    <source>
        <dbReference type="Pfam" id="PF04558"/>
    </source>
</evidence>
<dbReference type="EMBL" id="MBFT01000323">
    <property type="protein sequence ID" value="PVU93392.1"/>
    <property type="molecule type" value="Genomic_DNA"/>
</dbReference>
<evidence type="ECO:0000259" key="14">
    <source>
        <dbReference type="Pfam" id="PF04557"/>
    </source>
</evidence>
<sequence>MSDSTIQDLCTQFECLGLSKEKALETAKNQKLATSLIDIIASAKLESNDFSKSVGSQLYNLASTISPEAKLFKDFLAQEIAKENLSTNDQVSEAIKFCKSKNPIENYQEFKLATGMGIIVDDSTISSKINDFLTSNTEKLQKDRYRILGMLLSKIRQDPELRWAKAEKIKNELEKQVLQLIGPKDERDVPTKGKGKKPSKPSEKPKSTTEKPQKTSEYIPASLENMFAEGDISRLHKAGENPQIDPEIMKKHLEITEGQVITRFPPEPNGYLHIGHAKAINVNFGYAKTHGGRCNLRYDDTNPEAEEEKYITSILETVKWLGFEPSKILYASDYFKELHSMAVRLIERGLGYVCHCTGDEIYQQRGGESMGPRTACVHRERPIAESLEEFKKMKDGRYAAGEAILRMKMDLEDGNPQMWDLVAYRVMYATHHRTGNDWCIYPTYDFAHCLCDSIENITHSLCTTEFTQSRKSYYWLCDAVEVYKPVQWEYGRLNVTNTILSKRKLLKLIESGNVSALDDPRLYTLPALRRRGVPAAAINGFVRELGVTTAKTNIEVGRLESHIRDCLNSIAPRLMAVLNPIKVRLTNFSGTLNFEVPFKPRDPTFGVHTVPFTDTLYIDASDFRTVDSKDYYRLAPGKTVGLLYAPFPITCTEVVHDENGNISELLCRYEDGSDGKPTPKPKTFIQWISDCPSRGSPIMLNEVRIYNGLFLHPNPYDKTVVPGGWLSDINPNSLEVVKNVMVESGLYNLIHKFATDVGSKDKFANGNFEELRFQFLRTGYFCIDKDSIIPNEFIELSHKLTSEAVSENATAIPSTTSLIFNRIVNLKEDPNK</sequence>
<dbReference type="Gene3D" id="2.40.240.10">
    <property type="entry name" value="Ribosomal Protein L25, Chain P"/>
    <property type="match status" value="2"/>
</dbReference>
<evidence type="ECO:0000256" key="9">
    <source>
        <dbReference type="ARBA" id="ARBA00048270"/>
    </source>
</evidence>
<dbReference type="InterPro" id="IPR042559">
    <property type="entry name" value="Gln-tRNA-synth_Ib_RNA-bd_N_2"/>
</dbReference>
<evidence type="ECO:0000256" key="1">
    <source>
        <dbReference type="ARBA" id="ARBA00005594"/>
    </source>
</evidence>
<dbReference type="Gene3D" id="3.40.50.620">
    <property type="entry name" value="HUPs"/>
    <property type="match status" value="1"/>
</dbReference>
<organism evidence="16 17">
    <name type="scientific">Furculomyces boomerangus</name>
    <dbReference type="NCBI Taxonomy" id="61424"/>
    <lineage>
        <taxon>Eukaryota</taxon>
        <taxon>Fungi</taxon>
        <taxon>Fungi incertae sedis</taxon>
        <taxon>Zoopagomycota</taxon>
        <taxon>Kickxellomycotina</taxon>
        <taxon>Harpellomycetes</taxon>
        <taxon>Harpellales</taxon>
        <taxon>Harpellaceae</taxon>
        <taxon>Furculomyces</taxon>
    </lineage>
</organism>
<dbReference type="SUPFAM" id="SSF52374">
    <property type="entry name" value="Nucleotidylyl transferase"/>
    <property type="match status" value="1"/>
</dbReference>
<evidence type="ECO:0000256" key="2">
    <source>
        <dbReference type="ARBA" id="ARBA00012836"/>
    </source>
</evidence>
<feature type="region of interest" description="Disordered" evidence="11">
    <location>
        <begin position="180"/>
        <end position="218"/>
    </location>
</feature>
<reference evidence="16 17" key="1">
    <citation type="journal article" date="2018" name="MBio">
        <title>Comparative Genomics Reveals the Core Gene Toolbox for the Fungus-Insect Symbiosis.</title>
        <authorList>
            <person name="Wang Y."/>
            <person name="Stata M."/>
            <person name="Wang W."/>
            <person name="Stajich J.E."/>
            <person name="White M.M."/>
            <person name="Moncalvo J.M."/>
        </authorList>
    </citation>
    <scope>NUCLEOTIDE SEQUENCE [LARGE SCALE GENOMIC DNA]</scope>
    <source>
        <strain evidence="16 17">AUS-77-4</strain>
    </source>
</reference>
<dbReference type="InterPro" id="IPR004514">
    <property type="entry name" value="Gln-tRNA-synth"/>
</dbReference>
<comment type="caution">
    <text evidence="16">The sequence shown here is derived from an EMBL/GenBank/DDBJ whole genome shotgun (WGS) entry which is preliminary data.</text>
</comment>
<dbReference type="GO" id="GO:0004819">
    <property type="term" value="F:glutamine-tRNA ligase activity"/>
    <property type="evidence" value="ECO:0007669"/>
    <property type="project" value="UniProtKB-EC"/>
</dbReference>
<dbReference type="PROSITE" id="PS00178">
    <property type="entry name" value="AA_TRNA_LIGASE_I"/>
    <property type="match status" value="1"/>
</dbReference>
<dbReference type="GO" id="GO:0005524">
    <property type="term" value="F:ATP binding"/>
    <property type="evidence" value="ECO:0007669"/>
    <property type="project" value="UniProtKB-KW"/>
</dbReference>
<dbReference type="Gene3D" id="1.10.8.1290">
    <property type="entry name" value="Glutaminyl-tRNA synthetase, non-specific RNA binding region part 1, domain 1"/>
    <property type="match status" value="1"/>
</dbReference>
<evidence type="ECO:0000256" key="4">
    <source>
        <dbReference type="ARBA" id="ARBA00022741"/>
    </source>
</evidence>
<dbReference type="Gene3D" id="1.10.10.2420">
    <property type="match status" value="1"/>
</dbReference>
<comment type="similarity">
    <text evidence="1 10">Belongs to the class-I aminoacyl-tRNA synthetase family.</text>
</comment>
<feature type="domain" description="Glutaminyl-tRNA synthetase class Ib non-specific RNA-binding" evidence="14">
    <location>
        <begin position="169"/>
        <end position="252"/>
    </location>
</feature>
<dbReference type="Pfam" id="PF04558">
    <property type="entry name" value="tRNA_synt_1c_R1"/>
    <property type="match status" value="1"/>
</dbReference>
<dbReference type="InterPro" id="IPR020058">
    <property type="entry name" value="Glu/Gln-tRNA-synth_Ib_cat-dom"/>
</dbReference>
<dbReference type="EC" id="6.1.1.18" evidence="2"/>
<keyword evidence="7 10" id="KW-0030">Aminoacyl-tRNA synthetase</keyword>
<dbReference type="PRINTS" id="PR00987">
    <property type="entry name" value="TRNASYNTHGLU"/>
</dbReference>
<evidence type="ECO:0000256" key="8">
    <source>
        <dbReference type="ARBA" id="ARBA00030466"/>
    </source>
</evidence>
<keyword evidence="3 10" id="KW-0436">Ligase</keyword>
<dbReference type="Proteomes" id="UP000245699">
    <property type="component" value="Unassembled WGS sequence"/>
</dbReference>
<dbReference type="SUPFAM" id="SSF50715">
    <property type="entry name" value="Ribosomal protein L25-like"/>
    <property type="match status" value="1"/>
</dbReference>
<dbReference type="InterPro" id="IPR050132">
    <property type="entry name" value="Gln/Glu-tRNA_Ligase"/>
</dbReference>
<keyword evidence="17" id="KW-1185">Reference proteome</keyword>
<dbReference type="InterPro" id="IPR007638">
    <property type="entry name" value="Gln-tRNA-synth_Ib_RNA-bd_2"/>
</dbReference>
<dbReference type="NCBIfam" id="TIGR00440">
    <property type="entry name" value="glnS"/>
    <property type="match status" value="1"/>
</dbReference>
<keyword evidence="4 10" id="KW-0547">Nucleotide-binding</keyword>
<keyword evidence="5 10" id="KW-0067">ATP-binding</keyword>
<dbReference type="FunFam" id="3.40.50.620:FF:000037">
    <property type="entry name" value="Glutamine--tRNA ligase cytoplasmic"/>
    <property type="match status" value="1"/>
</dbReference>
<evidence type="ECO:0000256" key="3">
    <source>
        <dbReference type="ARBA" id="ARBA00022598"/>
    </source>
</evidence>
<protein>
    <recommendedName>
        <fullName evidence="2">glutamine--tRNA ligase</fullName>
        <ecNumber evidence="2">6.1.1.18</ecNumber>
    </recommendedName>
    <alternativeName>
        <fullName evidence="8">Glutaminyl-tRNA synthetase</fullName>
    </alternativeName>
</protein>
<evidence type="ECO:0000256" key="10">
    <source>
        <dbReference type="RuleBase" id="RU363037"/>
    </source>
</evidence>
<dbReference type="InterPro" id="IPR011035">
    <property type="entry name" value="Ribosomal_bL25/Gln-tRNA_synth"/>
</dbReference>
<dbReference type="GO" id="GO:0006425">
    <property type="term" value="P:glutaminyl-tRNA aminoacylation"/>
    <property type="evidence" value="ECO:0007669"/>
    <property type="project" value="InterPro"/>
</dbReference>
<evidence type="ECO:0000256" key="7">
    <source>
        <dbReference type="ARBA" id="ARBA00023146"/>
    </source>
</evidence>
<evidence type="ECO:0000256" key="11">
    <source>
        <dbReference type="SAM" id="MobiDB-lite"/>
    </source>
</evidence>
<keyword evidence="6 10" id="KW-0648">Protein biosynthesis</keyword>
<dbReference type="InterPro" id="IPR007639">
    <property type="entry name" value="Gln-tRNA-synth_Ib_RNA-bd_N"/>
</dbReference>
<dbReference type="Pfam" id="PF04557">
    <property type="entry name" value="tRNA_synt_1c_R2"/>
    <property type="match status" value="1"/>
</dbReference>
<gene>
    <name evidence="16" type="ORF">BB559_003292</name>
</gene>
<dbReference type="GO" id="GO:0005829">
    <property type="term" value="C:cytosol"/>
    <property type="evidence" value="ECO:0007669"/>
    <property type="project" value="TreeGrafter"/>
</dbReference>
<dbReference type="FunFam" id="2.40.240.10:FF:000007">
    <property type="entry name" value="Glutamine--tRNA ligase"/>
    <property type="match status" value="1"/>
</dbReference>
<dbReference type="InterPro" id="IPR001412">
    <property type="entry name" value="aa-tRNA-synth_I_CS"/>
</dbReference>
<dbReference type="OrthoDB" id="10250478at2759"/>
<dbReference type="FunFam" id="1.10.10.2420:FF:000001">
    <property type="entry name" value="Glutamine--tRNA ligase cytoplasmic"/>
    <property type="match status" value="1"/>
</dbReference>
<feature type="domain" description="Glutamyl/glutaminyl-tRNA synthetase class Ib anti-codon binding" evidence="13">
    <location>
        <begin position="571"/>
        <end position="670"/>
    </location>
</feature>
<accession>A0A2T9YM45</accession>
<dbReference type="STRING" id="61424.A0A2T9YM45"/>
<feature type="compositionally biased region" description="Basic and acidic residues" evidence="11">
    <location>
        <begin position="200"/>
        <end position="214"/>
    </location>
</feature>
<dbReference type="InterPro" id="IPR014729">
    <property type="entry name" value="Rossmann-like_a/b/a_fold"/>
</dbReference>
<proteinExistence type="inferred from homology"/>
<dbReference type="InterPro" id="IPR042558">
    <property type="entry name" value="Gln-tRNA-synth_Ib_RNA-bd_N_1"/>
</dbReference>
<evidence type="ECO:0000313" key="16">
    <source>
        <dbReference type="EMBL" id="PVU93392.1"/>
    </source>
</evidence>
<evidence type="ECO:0000256" key="5">
    <source>
        <dbReference type="ARBA" id="ARBA00022840"/>
    </source>
</evidence>
<dbReference type="CDD" id="cd00807">
    <property type="entry name" value="GlnRS_core"/>
    <property type="match status" value="1"/>
</dbReference>